<keyword evidence="2" id="KW-1185">Reference proteome</keyword>
<accession>A0ABV3TDR8</accession>
<reference evidence="1 2" key="1">
    <citation type="submission" date="2024-02" db="EMBL/GenBank/DDBJ databases">
        <title>New especies of Spiribacter isolated from saline water.</title>
        <authorList>
            <person name="Leon M.J."/>
            <person name="De La Haba R."/>
            <person name="Sanchez-Porro C."/>
            <person name="Ventosa A."/>
        </authorList>
    </citation>
    <scope>NUCLEOTIDE SEQUENCE [LARGE SCALE GENOMIC DNA]</scope>
    <source>
        <strain evidence="2">ag22IC6-390</strain>
    </source>
</reference>
<dbReference type="PIRSF" id="PIRSF037225">
    <property type="entry name" value="UCP037225"/>
    <property type="match status" value="1"/>
</dbReference>
<dbReference type="EMBL" id="JBAKFM010000004">
    <property type="protein sequence ID" value="MEX0469758.1"/>
    <property type="molecule type" value="Genomic_DNA"/>
</dbReference>
<dbReference type="InterPro" id="IPR025990">
    <property type="entry name" value="zinc_ribbon_bacterial"/>
</dbReference>
<evidence type="ECO:0000313" key="2">
    <source>
        <dbReference type="Proteomes" id="UP001556709"/>
    </source>
</evidence>
<dbReference type="Pfam" id="PF14255">
    <property type="entry name" value="Zn_ribbon_21"/>
    <property type="match status" value="1"/>
</dbReference>
<sequence>MIEEVTIHCPYCGESFTTLADGSAGDQAYIEDCQVCCRPIECRLTVTPDGPVIDTRRDDE</sequence>
<comment type="caution">
    <text evidence="1">The sequence shown here is derived from an EMBL/GenBank/DDBJ whole genome shotgun (WGS) entry which is preliminary data.</text>
</comment>
<name>A0ABV3TDR8_9GAMM</name>
<dbReference type="Proteomes" id="UP001556709">
    <property type="component" value="Unassembled WGS sequence"/>
</dbReference>
<protein>
    <submittedName>
        <fullName evidence="1">CPXCG motif-containing cysteine-rich protein</fullName>
    </submittedName>
</protein>
<dbReference type="RefSeq" id="WP_367959469.1">
    <property type="nucleotide sequence ID" value="NZ_JBAKFH010000001.1"/>
</dbReference>
<proteinExistence type="predicted"/>
<organism evidence="1 2">
    <name type="scientific">Spiribacter pallidus</name>
    <dbReference type="NCBI Taxonomy" id="1987936"/>
    <lineage>
        <taxon>Bacteria</taxon>
        <taxon>Pseudomonadati</taxon>
        <taxon>Pseudomonadota</taxon>
        <taxon>Gammaproteobacteria</taxon>
        <taxon>Chromatiales</taxon>
        <taxon>Ectothiorhodospiraceae</taxon>
        <taxon>Spiribacter</taxon>
    </lineage>
</organism>
<evidence type="ECO:0000313" key="1">
    <source>
        <dbReference type="EMBL" id="MEX0469758.1"/>
    </source>
</evidence>
<gene>
    <name evidence="1" type="ORF">V6X73_08465</name>
</gene>
<dbReference type="InterPro" id="IPR017143">
    <property type="entry name" value="UCP037225"/>
</dbReference>